<comment type="caution">
    <text evidence="2">The sequence shown here is derived from an EMBL/GenBank/DDBJ whole genome shotgun (WGS) entry which is preliminary data.</text>
</comment>
<evidence type="ECO:0000256" key="1">
    <source>
        <dbReference type="SAM" id="MobiDB-lite"/>
    </source>
</evidence>
<reference evidence="2 3" key="1">
    <citation type="submission" date="2019-05" db="EMBL/GenBank/DDBJ databases">
        <title>Emergence of the Ug99 lineage of the wheat stem rust pathogen through somatic hybridization.</title>
        <authorList>
            <person name="Li F."/>
            <person name="Upadhyaya N.M."/>
            <person name="Sperschneider J."/>
            <person name="Matny O."/>
            <person name="Nguyen-Phuc H."/>
            <person name="Mago R."/>
            <person name="Raley C."/>
            <person name="Miller M.E."/>
            <person name="Silverstein K.A.T."/>
            <person name="Henningsen E."/>
            <person name="Hirsch C.D."/>
            <person name="Visser B."/>
            <person name="Pretorius Z.A."/>
            <person name="Steffenson B.J."/>
            <person name="Schwessinger B."/>
            <person name="Dodds P.N."/>
            <person name="Figueroa M."/>
        </authorList>
    </citation>
    <scope>NUCLEOTIDE SEQUENCE [LARGE SCALE GENOMIC DNA]</scope>
    <source>
        <strain evidence="2 3">Ug99</strain>
    </source>
</reference>
<sequence length="218" mass="24134">MLHGGSIMHESYDTFTRKRHGHKAPRKVEQRASASKNGEDASASKNAKHDLHAKRLKSCSSLVLFLNFGVAGWFHCHMNRQGPLTAGCPGALVIKDFFSEILKPGDTLSSTGGPAPTPKYDESYLQTWQSRVKRLFLTPQKYARLQRDRFSNMGVTSPRRGEDEEDPETDDSDEDETDELDGKSLSGDDDEEGSEEDGEDEDAPGEEDEDAPGEEDEG</sequence>
<dbReference type="Proteomes" id="UP000325313">
    <property type="component" value="Unassembled WGS sequence"/>
</dbReference>
<feature type="compositionally biased region" description="Acidic residues" evidence="1">
    <location>
        <begin position="187"/>
        <end position="218"/>
    </location>
</feature>
<dbReference type="EMBL" id="VDEP01000030">
    <property type="protein sequence ID" value="KAA1136740.1"/>
    <property type="molecule type" value="Genomic_DNA"/>
</dbReference>
<name>A0A5B0SG62_PUCGR</name>
<proteinExistence type="predicted"/>
<protein>
    <submittedName>
        <fullName evidence="2">Uncharacterized protein</fullName>
    </submittedName>
</protein>
<evidence type="ECO:0000313" key="2">
    <source>
        <dbReference type="EMBL" id="KAA1136740.1"/>
    </source>
</evidence>
<organism evidence="2 3">
    <name type="scientific">Puccinia graminis f. sp. tritici</name>
    <dbReference type="NCBI Taxonomy" id="56615"/>
    <lineage>
        <taxon>Eukaryota</taxon>
        <taxon>Fungi</taxon>
        <taxon>Dikarya</taxon>
        <taxon>Basidiomycota</taxon>
        <taxon>Pucciniomycotina</taxon>
        <taxon>Pucciniomycetes</taxon>
        <taxon>Pucciniales</taxon>
        <taxon>Pucciniaceae</taxon>
        <taxon>Puccinia</taxon>
    </lineage>
</organism>
<accession>A0A5B0SG62</accession>
<dbReference type="AlphaFoldDB" id="A0A5B0SG62"/>
<feature type="region of interest" description="Disordered" evidence="1">
    <location>
        <begin position="147"/>
        <end position="218"/>
    </location>
</feature>
<evidence type="ECO:0000313" key="3">
    <source>
        <dbReference type="Proteomes" id="UP000325313"/>
    </source>
</evidence>
<feature type="compositionally biased region" description="Acidic residues" evidence="1">
    <location>
        <begin position="163"/>
        <end position="179"/>
    </location>
</feature>
<feature type="region of interest" description="Disordered" evidence="1">
    <location>
        <begin position="13"/>
        <end position="49"/>
    </location>
</feature>
<gene>
    <name evidence="2" type="ORF">PGTUg99_001117</name>
</gene>